<feature type="domain" description="YjiS-like" evidence="1">
    <location>
        <begin position="37"/>
        <end position="70"/>
    </location>
</feature>
<evidence type="ECO:0000313" key="3">
    <source>
        <dbReference type="Proteomes" id="UP001167864"/>
    </source>
</evidence>
<sequence length="79" mass="9519">MSHIVNNQKDKCHLPQSQDKENRRNVLLRFSLKIGNALSSWNQRRLAMHTLLRLTENQLRDIGMSRSDIQRDYNRPFWK</sequence>
<dbReference type="Proteomes" id="UP001167864">
    <property type="component" value="Unassembled WGS sequence"/>
</dbReference>
<accession>A0AAW7K1A0</accession>
<organism evidence="2 3">
    <name type="scientific">Yersinia nurmii</name>
    <dbReference type="NCBI Taxonomy" id="685706"/>
    <lineage>
        <taxon>Bacteria</taxon>
        <taxon>Pseudomonadati</taxon>
        <taxon>Pseudomonadota</taxon>
        <taxon>Gammaproteobacteria</taxon>
        <taxon>Enterobacterales</taxon>
        <taxon>Yersiniaceae</taxon>
        <taxon>Yersinia</taxon>
    </lineage>
</organism>
<dbReference type="EMBL" id="JAUEHU010000001">
    <property type="protein sequence ID" value="MDN0085874.1"/>
    <property type="molecule type" value="Genomic_DNA"/>
</dbReference>
<dbReference type="Pfam" id="PF06568">
    <property type="entry name" value="YjiS-like"/>
    <property type="match status" value="1"/>
</dbReference>
<evidence type="ECO:0000313" key="2">
    <source>
        <dbReference type="EMBL" id="MDN0085874.1"/>
    </source>
</evidence>
<protein>
    <submittedName>
        <fullName evidence="2">DUF1127 domain-containing protein</fullName>
    </submittedName>
</protein>
<comment type="caution">
    <text evidence="2">The sequence shown here is derived from an EMBL/GenBank/DDBJ whole genome shotgun (WGS) entry which is preliminary data.</text>
</comment>
<evidence type="ECO:0000259" key="1">
    <source>
        <dbReference type="Pfam" id="PF06568"/>
    </source>
</evidence>
<dbReference type="InterPro" id="IPR009506">
    <property type="entry name" value="YjiS-like"/>
</dbReference>
<gene>
    <name evidence="2" type="ORF">QVN42_00440</name>
</gene>
<dbReference type="RefSeq" id="WP_289817476.1">
    <property type="nucleotide sequence ID" value="NZ_JAUEHU010000001.1"/>
</dbReference>
<name>A0AAW7K1A0_9GAMM</name>
<reference evidence="2" key="1">
    <citation type="submission" date="2023-06" db="EMBL/GenBank/DDBJ databases">
        <authorList>
            <person name="Polev D.E."/>
            <person name="Saitova A.T."/>
            <person name="Bogumilchik E.A."/>
            <person name="Kokorina G.I."/>
            <person name="Voskresenskaia E.A."/>
        </authorList>
    </citation>
    <scope>NUCLEOTIDE SEQUENCE</scope>
    <source>
        <strain evidence="2">2145 StPb PI</strain>
    </source>
</reference>
<proteinExistence type="predicted"/>
<dbReference type="AlphaFoldDB" id="A0AAW7K1A0"/>